<proteinExistence type="predicted"/>
<feature type="region of interest" description="Disordered" evidence="1">
    <location>
        <begin position="178"/>
        <end position="212"/>
    </location>
</feature>
<feature type="compositionally biased region" description="Low complexity" evidence="1">
    <location>
        <begin position="184"/>
        <end position="199"/>
    </location>
</feature>
<name>A0A9P7CBL4_9FUNG</name>
<dbReference type="EMBL" id="JAANIU010005922">
    <property type="protein sequence ID" value="KAG1544710.1"/>
    <property type="molecule type" value="Genomic_DNA"/>
</dbReference>
<gene>
    <name evidence="2" type="ORF">G6F50_013836</name>
</gene>
<evidence type="ECO:0000256" key="1">
    <source>
        <dbReference type="SAM" id="MobiDB-lite"/>
    </source>
</evidence>
<keyword evidence="3" id="KW-1185">Reference proteome</keyword>
<comment type="caution">
    <text evidence="2">The sequence shown here is derived from an EMBL/GenBank/DDBJ whole genome shotgun (WGS) entry which is preliminary data.</text>
</comment>
<sequence>MKVACSLGVQAGQRLVQQEHLGLDGKRAGDRHALLLPARQLRRVAGGLVGQADDIQAGPHARGDLFTGAPAMHPQREGDVFKHGLVLQQVELLEDHAQVVGAEAVAAGAAHGLQRLPGHLDAALAGQQHPGQQSQQRALAATTDAAQQHAAALLDPQLRNVQHQAQPIAELHLIQPDQRSAAHGASRGIPPAAASPARAMPLDWHSGTAGWR</sequence>
<organism evidence="2 3">
    <name type="scientific">Rhizopus delemar</name>
    <dbReference type="NCBI Taxonomy" id="936053"/>
    <lineage>
        <taxon>Eukaryota</taxon>
        <taxon>Fungi</taxon>
        <taxon>Fungi incertae sedis</taxon>
        <taxon>Mucoromycota</taxon>
        <taxon>Mucoromycotina</taxon>
        <taxon>Mucoromycetes</taxon>
        <taxon>Mucorales</taxon>
        <taxon>Mucorineae</taxon>
        <taxon>Rhizopodaceae</taxon>
        <taxon>Rhizopus</taxon>
    </lineage>
</organism>
<protein>
    <submittedName>
        <fullName evidence="2">Uncharacterized protein</fullName>
    </submittedName>
</protein>
<evidence type="ECO:0000313" key="3">
    <source>
        <dbReference type="Proteomes" id="UP000740926"/>
    </source>
</evidence>
<dbReference type="AlphaFoldDB" id="A0A9P7CBL4"/>
<dbReference type="AntiFam" id="ANF00095">
    <property type="entry name" value="Shadow ORF (opposite ABC transporters)"/>
</dbReference>
<reference evidence="2 3" key="1">
    <citation type="journal article" date="2020" name="Microb. Genom.">
        <title>Genetic diversity of clinical and environmental Mucorales isolates obtained from an investigation of mucormycosis cases among solid organ transplant recipients.</title>
        <authorList>
            <person name="Nguyen M.H."/>
            <person name="Kaul D."/>
            <person name="Muto C."/>
            <person name="Cheng S.J."/>
            <person name="Richter R.A."/>
            <person name="Bruno V.M."/>
            <person name="Liu G."/>
            <person name="Beyhan S."/>
            <person name="Sundermann A.J."/>
            <person name="Mounaud S."/>
            <person name="Pasculle A.W."/>
            <person name="Nierman W.C."/>
            <person name="Driscoll E."/>
            <person name="Cumbie R."/>
            <person name="Clancy C.J."/>
            <person name="Dupont C.L."/>
        </authorList>
    </citation>
    <scope>NUCLEOTIDE SEQUENCE [LARGE SCALE GENOMIC DNA]</scope>
    <source>
        <strain evidence="2 3">GL24</strain>
    </source>
</reference>
<dbReference type="Proteomes" id="UP000740926">
    <property type="component" value="Unassembled WGS sequence"/>
</dbReference>
<dbReference type="AntiFam" id="ANF00142">
    <property type="entry name" value="Shadow ORF (opposite yadG)"/>
</dbReference>
<accession>A0A9P7CBL4</accession>
<evidence type="ECO:0000313" key="2">
    <source>
        <dbReference type="EMBL" id="KAG1544710.1"/>
    </source>
</evidence>